<accession>A0AAW2G4K1</accession>
<sequence>MISPDGGDAVPLCVTSSISLSLPPRLPPPFSRHPSVQPCPSTSSQFSQSGAQRLRFTVASRSFARAASVLRLRHLRPAAAAFSSLLSRTPTRARREASCARADSPSTSRLNYRAIGSAITEMTMASQKFAHDDDDDDDEDVALVSWRVKRL</sequence>
<keyword evidence="2" id="KW-1185">Reference proteome</keyword>
<organism evidence="1 2">
    <name type="scientific">Cardiocondyla obscurior</name>
    <dbReference type="NCBI Taxonomy" id="286306"/>
    <lineage>
        <taxon>Eukaryota</taxon>
        <taxon>Metazoa</taxon>
        <taxon>Ecdysozoa</taxon>
        <taxon>Arthropoda</taxon>
        <taxon>Hexapoda</taxon>
        <taxon>Insecta</taxon>
        <taxon>Pterygota</taxon>
        <taxon>Neoptera</taxon>
        <taxon>Endopterygota</taxon>
        <taxon>Hymenoptera</taxon>
        <taxon>Apocrita</taxon>
        <taxon>Aculeata</taxon>
        <taxon>Formicoidea</taxon>
        <taxon>Formicidae</taxon>
        <taxon>Myrmicinae</taxon>
        <taxon>Cardiocondyla</taxon>
    </lineage>
</organism>
<dbReference type="EMBL" id="JADYXP020000006">
    <property type="protein sequence ID" value="KAL0121447.1"/>
    <property type="molecule type" value="Genomic_DNA"/>
</dbReference>
<proteinExistence type="predicted"/>
<evidence type="ECO:0000313" key="1">
    <source>
        <dbReference type="EMBL" id="KAL0121447.1"/>
    </source>
</evidence>
<evidence type="ECO:0000313" key="2">
    <source>
        <dbReference type="Proteomes" id="UP001430953"/>
    </source>
</evidence>
<reference evidence="1 2" key="1">
    <citation type="submission" date="2023-03" db="EMBL/GenBank/DDBJ databases">
        <title>High recombination rates correlate with genetic variation in Cardiocondyla obscurior ants.</title>
        <authorList>
            <person name="Errbii M."/>
        </authorList>
    </citation>
    <scope>NUCLEOTIDE SEQUENCE [LARGE SCALE GENOMIC DNA]</scope>
    <source>
        <strain evidence="1">Alpha-2009</strain>
        <tissue evidence="1">Whole body</tissue>
    </source>
</reference>
<name>A0AAW2G4K1_9HYME</name>
<dbReference type="Proteomes" id="UP001430953">
    <property type="component" value="Unassembled WGS sequence"/>
</dbReference>
<comment type="caution">
    <text evidence="1">The sequence shown here is derived from an EMBL/GenBank/DDBJ whole genome shotgun (WGS) entry which is preliminary data.</text>
</comment>
<dbReference type="AlphaFoldDB" id="A0AAW2G4K1"/>
<protein>
    <submittedName>
        <fullName evidence="1">Uncharacterized protein</fullName>
    </submittedName>
</protein>
<gene>
    <name evidence="1" type="ORF">PUN28_006748</name>
</gene>